<name>A0A9E8KRK8_9ALTE</name>
<keyword evidence="3" id="KW-0032">Aminotransferase</keyword>
<sequence>MNAEFPLHEHISYLNHAAVSPWPKRAQLAVSKFAEENTTFGASHYLEWIKIEEALRKRLSNLIGAASPSDIALSKSTSEALSIIAYGLEWFPGDEIIISNQEFPSNRIVWESLANKGVNLKIADISKGNAVEAIAKEITPQTKLVSISSVQYASGLKIDIDRLGKVCRESNILYCIDAIQSLGALPFNVEHNHADFVVADGHKWMMGPEGLALLYVKPDVRDKISLSQYGWHMVKHRGDYTRSTWEVAPDATRFECGSPNMLGIHALNASLSLIEEIGIDKIEQQLQSNISYLIEQLSSLPNVEILSPTSKAERGGIVTFKVADINSETLYSQLMQAKVICACRGGGVRFSPHFYTPKSVIDNAIRILKSLIK</sequence>
<dbReference type="PANTHER" id="PTHR43586:SF15">
    <property type="entry name" value="BLR3095 PROTEIN"/>
    <property type="match status" value="1"/>
</dbReference>
<dbReference type="SUPFAM" id="SSF53383">
    <property type="entry name" value="PLP-dependent transferases"/>
    <property type="match status" value="1"/>
</dbReference>
<gene>
    <name evidence="3" type="ORF">NNL22_06330</name>
</gene>
<dbReference type="Gene3D" id="3.90.1150.10">
    <property type="entry name" value="Aspartate Aminotransferase, domain 1"/>
    <property type="match status" value="1"/>
</dbReference>
<evidence type="ECO:0000259" key="2">
    <source>
        <dbReference type="Pfam" id="PF00266"/>
    </source>
</evidence>
<keyword evidence="4" id="KW-1185">Reference proteome</keyword>
<dbReference type="KEGG" id="asem:NNL22_06330"/>
<accession>A0A9E8KRK8</accession>
<keyword evidence="1" id="KW-0663">Pyridoxal phosphate</keyword>
<feature type="domain" description="Aminotransferase class V" evidence="2">
    <location>
        <begin position="13"/>
        <end position="340"/>
    </location>
</feature>
<proteinExistence type="predicted"/>
<evidence type="ECO:0000256" key="1">
    <source>
        <dbReference type="ARBA" id="ARBA00022898"/>
    </source>
</evidence>
<dbReference type="InterPro" id="IPR015421">
    <property type="entry name" value="PyrdxlP-dep_Trfase_major"/>
</dbReference>
<dbReference type="PANTHER" id="PTHR43586">
    <property type="entry name" value="CYSTEINE DESULFURASE"/>
    <property type="match status" value="1"/>
</dbReference>
<dbReference type="RefSeq" id="WP_251812008.1">
    <property type="nucleotide sequence ID" value="NZ_CP101527.1"/>
</dbReference>
<protein>
    <submittedName>
        <fullName evidence="3">Aminotransferase class V-fold PLP-dependent enzyme</fullName>
    </submittedName>
</protein>
<evidence type="ECO:0000313" key="4">
    <source>
        <dbReference type="Proteomes" id="UP001164472"/>
    </source>
</evidence>
<dbReference type="Proteomes" id="UP001164472">
    <property type="component" value="Chromosome"/>
</dbReference>
<dbReference type="EMBL" id="CP101527">
    <property type="protein sequence ID" value="UZW76192.1"/>
    <property type="molecule type" value="Genomic_DNA"/>
</dbReference>
<keyword evidence="3" id="KW-0808">Transferase</keyword>
<dbReference type="InterPro" id="IPR015424">
    <property type="entry name" value="PyrdxlP-dep_Trfase"/>
</dbReference>
<dbReference type="AlphaFoldDB" id="A0A9E8KRK8"/>
<organism evidence="3 4">
    <name type="scientific">Alkalimarinus sediminis</name>
    <dbReference type="NCBI Taxonomy" id="1632866"/>
    <lineage>
        <taxon>Bacteria</taxon>
        <taxon>Pseudomonadati</taxon>
        <taxon>Pseudomonadota</taxon>
        <taxon>Gammaproteobacteria</taxon>
        <taxon>Alteromonadales</taxon>
        <taxon>Alteromonadaceae</taxon>
        <taxon>Alkalimarinus</taxon>
    </lineage>
</organism>
<dbReference type="Pfam" id="PF00266">
    <property type="entry name" value="Aminotran_5"/>
    <property type="match status" value="1"/>
</dbReference>
<dbReference type="GO" id="GO:0008483">
    <property type="term" value="F:transaminase activity"/>
    <property type="evidence" value="ECO:0007669"/>
    <property type="project" value="UniProtKB-KW"/>
</dbReference>
<evidence type="ECO:0000313" key="3">
    <source>
        <dbReference type="EMBL" id="UZW76192.1"/>
    </source>
</evidence>
<reference evidence="3" key="1">
    <citation type="submission" date="2022-07" db="EMBL/GenBank/DDBJ databases">
        <title>Alkalimarinus sp. nov., isolated from gut of a Alitta virens.</title>
        <authorList>
            <person name="Yang A.I."/>
            <person name="Shin N.-R."/>
        </authorList>
    </citation>
    <scope>NUCLEOTIDE SEQUENCE</scope>
    <source>
        <strain evidence="3">FA028</strain>
    </source>
</reference>
<dbReference type="InterPro" id="IPR000192">
    <property type="entry name" value="Aminotrans_V_dom"/>
</dbReference>
<dbReference type="Gene3D" id="3.40.640.10">
    <property type="entry name" value="Type I PLP-dependent aspartate aminotransferase-like (Major domain)"/>
    <property type="match status" value="1"/>
</dbReference>
<dbReference type="InterPro" id="IPR015422">
    <property type="entry name" value="PyrdxlP-dep_Trfase_small"/>
</dbReference>